<protein>
    <submittedName>
        <fullName evidence="3">Alpha/beta fold hydrolase</fullName>
    </submittedName>
</protein>
<sequence>MKPGNAFTITITLLITILFVISAGCTAPVQQSPASPAVTAADTPAPAADCPSLIFTDQEFAFQFLRTIGASYAGEADIGECLATASRIEEGNFESWYSEWNRTADTFRTAGDESLAAGHRVSAMEAYYRAATYYRTAEFFLHGNPADPRIVETWGKGRETFRDALALDVVPYEIVDIPYGNTTLPGYFYMVDNSGTPRSLLIVQTGFDGCQEELHPYAMEGVKRGYNVLTFEGPGQGEVIRVQHLPFRPDWENVIEPVVDYAVSRPDVDEDRIALWGISLGGYLAPRGAAYDPRIAALVADPGTYDVGQNLLRNLQEGGGVPANMTEEDLHEWLLTDPVEFNDALREAMAENTGTRWMNENGMFVFNASSPALFWAKWMEFSLDGIAEKIQCPTLVCDGATDHLDPDGMQAKGLYDHLTCEREFMEFSDEYGAGSHCQFGAFGQSFAEKFDWLDDAMGMKG</sequence>
<dbReference type="GO" id="GO:0016787">
    <property type="term" value="F:hydrolase activity"/>
    <property type="evidence" value="ECO:0007669"/>
    <property type="project" value="UniProtKB-KW"/>
</dbReference>
<dbReference type="GeneID" id="76835798"/>
<dbReference type="PANTHER" id="PTHR22946:SF12">
    <property type="entry name" value="CONIDIAL PIGMENT BIOSYNTHESIS PROTEIN AYG1 (AFU_ORTHOLOGUE AFUA_2G17550)"/>
    <property type="match status" value="1"/>
</dbReference>
<dbReference type="Proteomes" id="UP001163096">
    <property type="component" value="Chromosome"/>
</dbReference>
<dbReference type="InterPro" id="IPR050261">
    <property type="entry name" value="FrsA_esterase"/>
</dbReference>
<proteinExistence type="inferred from homology"/>
<reference evidence="3" key="1">
    <citation type="submission" date="2022-11" db="EMBL/GenBank/DDBJ databases">
        <title>Complete genome sequence of Methanogenium organophilum DSM 3596.</title>
        <authorList>
            <person name="Chen S.-C."/>
            <person name="Lai S.-J."/>
            <person name="You Y.-T."/>
        </authorList>
    </citation>
    <scope>NUCLEOTIDE SEQUENCE</scope>
    <source>
        <strain evidence="3">DSM 3596</strain>
    </source>
</reference>
<comment type="similarity">
    <text evidence="1">Belongs to the AB hydrolase superfamily. FUS2 hydrolase family.</text>
</comment>
<evidence type="ECO:0000256" key="1">
    <source>
        <dbReference type="ARBA" id="ARBA00038115"/>
    </source>
</evidence>
<keyword evidence="4" id="KW-1185">Reference proteome</keyword>
<accession>A0A9X9T7V4</accession>
<evidence type="ECO:0000259" key="2">
    <source>
        <dbReference type="Pfam" id="PF12697"/>
    </source>
</evidence>
<dbReference type="Gene3D" id="3.40.50.1820">
    <property type="entry name" value="alpha/beta hydrolase"/>
    <property type="match status" value="1"/>
</dbReference>
<feature type="domain" description="AB hydrolase-1" evidence="2">
    <location>
        <begin position="223"/>
        <end position="410"/>
    </location>
</feature>
<dbReference type="PANTHER" id="PTHR22946">
    <property type="entry name" value="DIENELACTONE HYDROLASE DOMAIN-CONTAINING PROTEIN-RELATED"/>
    <property type="match status" value="1"/>
</dbReference>
<dbReference type="Gene3D" id="1.20.1440.110">
    <property type="entry name" value="acylaminoacyl peptidase"/>
    <property type="match status" value="1"/>
</dbReference>
<name>A0A9X9T7V4_METOG</name>
<dbReference type="SUPFAM" id="SSF53474">
    <property type="entry name" value="alpha/beta-Hydrolases"/>
    <property type="match status" value="1"/>
</dbReference>
<dbReference type="RefSeq" id="WP_268186304.1">
    <property type="nucleotide sequence ID" value="NZ_CP113361.1"/>
</dbReference>
<organism evidence="3 4">
    <name type="scientific">Methanogenium organophilum</name>
    <dbReference type="NCBI Taxonomy" id="2199"/>
    <lineage>
        <taxon>Archaea</taxon>
        <taxon>Methanobacteriati</taxon>
        <taxon>Methanobacteriota</taxon>
        <taxon>Stenosarchaea group</taxon>
        <taxon>Methanomicrobia</taxon>
        <taxon>Methanomicrobiales</taxon>
        <taxon>Methanomicrobiaceae</taxon>
        <taxon>Methanogenium</taxon>
    </lineage>
</organism>
<dbReference type="Pfam" id="PF12697">
    <property type="entry name" value="Abhydrolase_6"/>
    <property type="match status" value="1"/>
</dbReference>
<dbReference type="EMBL" id="CP113361">
    <property type="protein sequence ID" value="WAI01090.1"/>
    <property type="molecule type" value="Genomic_DNA"/>
</dbReference>
<keyword evidence="3" id="KW-0378">Hydrolase</keyword>
<dbReference type="KEGG" id="mou:OU421_11810"/>
<gene>
    <name evidence="3" type="ORF">OU421_11810</name>
</gene>
<dbReference type="AlphaFoldDB" id="A0A9X9T7V4"/>
<evidence type="ECO:0000313" key="3">
    <source>
        <dbReference type="EMBL" id="WAI01090.1"/>
    </source>
</evidence>
<dbReference type="InterPro" id="IPR029058">
    <property type="entry name" value="AB_hydrolase_fold"/>
</dbReference>
<dbReference type="InterPro" id="IPR000073">
    <property type="entry name" value="AB_hydrolase_1"/>
</dbReference>
<evidence type="ECO:0000313" key="4">
    <source>
        <dbReference type="Proteomes" id="UP001163096"/>
    </source>
</evidence>
<dbReference type="PROSITE" id="PS51257">
    <property type="entry name" value="PROKAR_LIPOPROTEIN"/>
    <property type="match status" value="1"/>
</dbReference>